<keyword evidence="9" id="KW-0472">Membrane</keyword>
<keyword evidence="4" id="KW-0808">Transferase</keyword>
<keyword evidence="12" id="KW-1185">Reference proteome</keyword>
<organism evidence="11 12">
    <name type="scientific">Porites evermanni</name>
    <dbReference type="NCBI Taxonomy" id="104178"/>
    <lineage>
        <taxon>Eukaryota</taxon>
        <taxon>Metazoa</taxon>
        <taxon>Cnidaria</taxon>
        <taxon>Anthozoa</taxon>
        <taxon>Hexacorallia</taxon>
        <taxon>Scleractinia</taxon>
        <taxon>Fungiina</taxon>
        <taxon>Poritidae</taxon>
        <taxon>Porites</taxon>
    </lineage>
</organism>
<evidence type="ECO:0000256" key="6">
    <source>
        <dbReference type="ARBA" id="ARBA00023315"/>
    </source>
</evidence>
<evidence type="ECO:0000256" key="1">
    <source>
        <dbReference type="ARBA" id="ARBA00001933"/>
    </source>
</evidence>
<dbReference type="InterPro" id="IPR050087">
    <property type="entry name" value="AON_synthase_class-II"/>
</dbReference>
<evidence type="ECO:0000259" key="10">
    <source>
        <dbReference type="Pfam" id="PF00155"/>
    </source>
</evidence>
<proteinExistence type="inferred from homology"/>
<feature type="transmembrane region" description="Helical" evidence="9">
    <location>
        <begin position="48"/>
        <end position="67"/>
    </location>
</feature>
<comment type="caution">
    <text evidence="11">The sequence shown here is derived from an EMBL/GenBank/DDBJ whole genome shotgun (WGS) entry which is preliminary data.</text>
</comment>
<evidence type="ECO:0000313" key="12">
    <source>
        <dbReference type="Proteomes" id="UP001159427"/>
    </source>
</evidence>
<dbReference type="Gene3D" id="3.40.640.10">
    <property type="entry name" value="Type I PLP-dependent aspartate aminotransferase-like (Major domain)"/>
    <property type="match status" value="1"/>
</dbReference>
<dbReference type="Proteomes" id="UP001159427">
    <property type="component" value="Unassembled WGS sequence"/>
</dbReference>
<dbReference type="SUPFAM" id="SSF53383">
    <property type="entry name" value="PLP-dependent transferases"/>
    <property type="match status" value="1"/>
</dbReference>
<dbReference type="EC" id="2.3.1.50" evidence="3"/>
<feature type="domain" description="Aminotransferase class I/classII large" evidence="10">
    <location>
        <begin position="149"/>
        <end position="510"/>
    </location>
</feature>
<comment type="similarity">
    <text evidence="2 8">Belongs to the class-II pyridoxal-phosphate-dependent aminotransferase family.</text>
</comment>
<keyword evidence="5 8" id="KW-0663">Pyridoxal phosphate</keyword>
<dbReference type="InterPro" id="IPR004839">
    <property type="entry name" value="Aminotransferase_I/II_large"/>
</dbReference>
<reference evidence="11 12" key="1">
    <citation type="submission" date="2022-05" db="EMBL/GenBank/DDBJ databases">
        <authorList>
            <consortium name="Genoscope - CEA"/>
            <person name="William W."/>
        </authorList>
    </citation>
    <scope>NUCLEOTIDE SEQUENCE [LARGE SCALE GENOMIC DNA]</scope>
</reference>
<dbReference type="Pfam" id="PF00155">
    <property type="entry name" value="Aminotran_1_2"/>
    <property type="match status" value="1"/>
</dbReference>
<evidence type="ECO:0000256" key="9">
    <source>
        <dbReference type="SAM" id="Phobius"/>
    </source>
</evidence>
<evidence type="ECO:0000256" key="7">
    <source>
        <dbReference type="ARBA" id="ARBA00048528"/>
    </source>
</evidence>
<evidence type="ECO:0000256" key="2">
    <source>
        <dbReference type="ARBA" id="ARBA00008392"/>
    </source>
</evidence>
<evidence type="ECO:0000256" key="3">
    <source>
        <dbReference type="ARBA" id="ARBA00013220"/>
    </source>
</evidence>
<protein>
    <recommendedName>
        <fullName evidence="3">serine C-palmitoyltransferase</fullName>
        <ecNumber evidence="3">2.3.1.50</ecNumber>
    </recommendedName>
</protein>
<keyword evidence="9" id="KW-1133">Transmembrane helix</keyword>
<evidence type="ECO:0000256" key="5">
    <source>
        <dbReference type="ARBA" id="ARBA00022898"/>
    </source>
</evidence>
<dbReference type="InterPro" id="IPR015421">
    <property type="entry name" value="PyrdxlP-dep_Trfase_major"/>
</dbReference>
<dbReference type="InterPro" id="IPR001917">
    <property type="entry name" value="Aminotrans_II_pyridoxalP_BS"/>
</dbReference>
<evidence type="ECO:0000256" key="4">
    <source>
        <dbReference type="ARBA" id="ARBA00022679"/>
    </source>
</evidence>
<dbReference type="InterPro" id="IPR015422">
    <property type="entry name" value="PyrdxlP-dep_Trfase_small"/>
</dbReference>
<sequence>MVTGAGHARKHLSSKNGCAPGSNGLFSYGKKNGNYVAESRDEFEETPFHAAVMTYLSYFFLIIFGYFRDFTRNHGLEKYKAVKENGNEGFVPLYSDFESFYTRNMYTRVRDCFNRPICSVPGGEIDLLDRESEDWNWTFSYPGTKTRALNLASYNYLGFAENSGPCSEAAEQAVRRYGVAGCSPRNEYGTLAIHNELEGQVARFVGKPAAMVFGMGFATNSANIPALVGKGDLIINLIISDELNHTSLILGARLSGAKIKVFKHNDMKCLEKTLREAVVQGQPRTHRAWKKILIIVEGVYSMEGSLSMLPEVVALKKKYKAYLYLDEAHSIGAMGPRGRGVTDYFGVDPNDVDIMMGTFTKSFGAAGGYIAASEEIINHIRGKSHSATYASFMSPPVAMQIIKSMKIIMGEDGTNRGTQRITALAENSRYFRQRLKDMGFIVYGHEASAVVPILLYLPAKCVAFSRELLKRNIAVVIVGFPATSIIEARARICLSASHSREMLDRALKAIDEVGDILKVKYSRRTPITHQ</sequence>
<keyword evidence="9" id="KW-0812">Transmembrane</keyword>
<comment type="catalytic activity">
    <reaction evidence="7">
        <text>L-serine + hexadecanoyl-CoA + H(+) = 3-oxosphinganine + CO2 + CoA</text>
        <dbReference type="Rhea" id="RHEA:14761"/>
        <dbReference type="ChEBI" id="CHEBI:15378"/>
        <dbReference type="ChEBI" id="CHEBI:16526"/>
        <dbReference type="ChEBI" id="CHEBI:33384"/>
        <dbReference type="ChEBI" id="CHEBI:57287"/>
        <dbReference type="ChEBI" id="CHEBI:57379"/>
        <dbReference type="ChEBI" id="CHEBI:58299"/>
        <dbReference type="EC" id="2.3.1.50"/>
    </reaction>
</comment>
<name>A0ABN8MD34_9CNID</name>
<accession>A0ABN8MD34</accession>
<dbReference type="InterPro" id="IPR015424">
    <property type="entry name" value="PyrdxlP-dep_Trfase"/>
</dbReference>
<evidence type="ECO:0000256" key="8">
    <source>
        <dbReference type="RuleBase" id="RU003693"/>
    </source>
</evidence>
<evidence type="ECO:0000313" key="11">
    <source>
        <dbReference type="EMBL" id="CAH3027396.1"/>
    </source>
</evidence>
<dbReference type="PANTHER" id="PTHR13693:SF3">
    <property type="entry name" value="LD36009P"/>
    <property type="match status" value="1"/>
</dbReference>
<dbReference type="Gene3D" id="3.90.1150.10">
    <property type="entry name" value="Aspartate Aminotransferase, domain 1"/>
    <property type="match status" value="1"/>
</dbReference>
<dbReference type="PROSITE" id="PS00599">
    <property type="entry name" value="AA_TRANSFER_CLASS_2"/>
    <property type="match status" value="1"/>
</dbReference>
<dbReference type="EMBL" id="CALNXI010000450">
    <property type="protein sequence ID" value="CAH3027396.1"/>
    <property type="molecule type" value="Genomic_DNA"/>
</dbReference>
<gene>
    <name evidence="11" type="ORF">PEVE_00031481</name>
</gene>
<dbReference type="PANTHER" id="PTHR13693">
    <property type="entry name" value="CLASS II AMINOTRANSFERASE/8-AMINO-7-OXONONANOATE SYNTHASE"/>
    <property type="match status" value="1"/>
</dbReference>
<dbReference type="CDD" id="cd06454">
    <property type="entry name" value="KBL_like"/>
    <property type="match status" value="1"/>
</dbReference>
<keyword evidence="6" id="KW-0012">Acyltransferase</keyword>
<comment type="cofactor">
    <cofactor evidence="1 8">
        <name>pyridoxal 5'-phosphate</name>
        <dbReference type="ChEBI" id="CHEBI:597326"/>
    </cofactor>
</comment>